<accession>A0A9P5NQH4</accession>
<dbReference type="OrthoDB" id="1607513at2759"/>
<comment type="caution">
    <text evidence="1">The sequence shown here is derived from an EMBL/GenBank/DDBJ whole genome shotgun (WGS) entry which is preliminary data.</text>
</comment>
<dbReference type="AlphaFoldDB" id="A0A9P5NQH4"/>
<keyword evidence="2" id="KW-1185">Reference proteome</keyword>
<organism evidence="1 2">
    <name type="scientific">Gymnopilus junonius</name>
    <name type="common">Spectacular rustgill mushroom</name>
    <name type="synonym">Gymnopilus spectabilis subsp. junonius</name>
    <dbReference type="NCBI Taxonomy" id="109634"/>
    <lineage>
        <taxon>Eukaryota</taxon>
        <taxon>Fungi</taxon>
        <taxon>Dikarya</taxon>
        <taxon>Basidiomycota</taxon>
        <taxon>Agaricomycotina</taxon>
        <taxon>Agaricomycetes</taxon>
        <taxon>Agaricomycetidae</taxon>
        <taxon>Agaricales</taxon>
        <taxon>Agaricineae</taxon>
        <taxon>Hymenogastraceae</taxon>
        <taxon>Gymnopilus</taxon>
    </lineage>
</organism>
<sequence length="73" mass="8412">MLYLGKGNINDKDLPHCTKMMEMIIQAYKKQIQATIGELKCSEGRISFTTDLWTDPVLDSFMAVTTHWMARED</sequence>
<reference evidence="1" key="1">
    <citation type="submission" date="2020-11" db="EMBL/GenBank/DDBJ databases">
        <authorList>
            <consortium name="DOE Joint Genome Institute"/>
            <person name="Ahrendt S."/>
            <person name="Riley R."/>
            <person name="Andreopoulos W."/>
            <person name="LaButti K."/>
            <person name="Pangilinan J."/>
            <person name="Ruiz-duenas F.J."/>
            <person name="Barrasa J.M."/>
            <person name="Sanchez-Garcia M."/>
            <person name="Camarero S."/>
            <person name="Miyauchi S."/>
            <person name="Serrano A."/>
            <person name="Linde D."/>
            <person name="Babiker R."/>
            <person name="Drula E."/>
            <person name="Ayuso-Fernandez I."/>
            <person name="Pacheco R."/>
            <person name="Padilla G."/>
            <person name="Ferreira P."/>
            <person name="Barriuso J."/>
            <person name="Kellner H."/>
            <person name="Castanera R."/>
            <person name="Alfaro M."/>
            <person name="Ramirez L."/>
            <person name="Pisabarro A.G."/>
            <person name="Kuo A."/>
            <person name="Tritt A."/>
            <person name="Lipzen A."/>
            <person name="He G."/>
            <person name="Yan M."/>
            <person name="Ng V."/>
            <person name="Cullen D."/>
            <person name="Martin F."/>
            <person name="Rosso M.-N."/>
            <person name="Henrissat B."/>
            <person name="Hibbett D."/>
            <person name="Martinez A.T."/>
            <person name="Grigoriev I.V."/>
        </authorList>
    </citation>
    <scope>NUCLEOTIDE SEQUENCE</scope>
    <source>
        <strain evidence="1">AH 44721</strain>
    </source>
</reference>
<dbReference type="EMBL" id="JADNYJ010000033">
    <property type="protein sequence ID" value="KAF8902953.1"/>
    <property type="molecule type" value="Genomic_DNA"/>
</dbReference>
<feature type="non-terminal residue" evidence="1">
    <location>
        <position position="73"/>
    </location>
</feature>
<dbReference type="Proteomes" id="UP000724874">
    <property type="component" value="Unassembled WGS sequence"/>
</dbReference>
<proteinExistence type="predicted"/>
<evidence type="ECO:0000313" key="2">
    <source>
        <dbReference type="Proteomes" id="UP000724874"/>
    </source>
</evidence>
<evidence type="ECO:0000313" key="1">
    <source>
        <dbReference type="EMBL" id="KAF8902953.1"/>
    </source>
</evidence>
<name>A0A9P5NQH4_GYMJU</name>
<gene>
    <name evidence="1" type="ORF">CPB84DRAFT_1665503</name>
</gene>
<protein>
    <submittedName>
        <fullName evidence="1">Uncharacterized protein</fullName>
    </submittedName>
</protein>